<dbReference type="InterPro" id="IPR024078">
    <property type="entry name" value="LmbE-like_dom_sf"/>
</dbReference>
<sequence length="234" mass="26113">VYGHPDDETSASAGTMVKLSDEGHQVYVITATGGELGTLGTGGIKIRREDLASVRESELKANMSTYGANPPFMLRYMDQELEKEDPEVLAIKILDIMHTVEPDVVSTFGPSGISNHPDHIAIHKSTLIAYKKYHNPTSENSPILIYPSIPEDIAKMYNLQLSSVEKKMDLLIDIDDTIRYKIEGLKNYKSQEDAQEFAARLSEMEGPHFESFAVSDSSPNDWESYPVVNYLRSL</sequence>
<evidence type="ECO:0008006" key="2">
    <source>
        <dbReference type="Google" id="ProtNLM"/>
    </source>
</evidence>
<proteinExistence type="predicted"/>
<evidence type="ECO:0000313" key="1">
    <source>
        <dbReference type="EMBL" id="SVA03594.1"/>
    </source>
</evidence>
<dbReference type="GO" id="GO:0016811">
    <property type="term" value="F:hydrolase activity, acting on carbon-nitrogen (but not peptide) bonds, in linear amides"/>
    <property type="evidence" value="ECO:0007669"/>
    <property type="project" value="TreeGrafter"/>
</dbReference>
<organism evidence="1">
    <name type="scientific">marine metagenome</name>
    <dbReference type="NCBI Taxonomy" id="408172"/>
    <lineage>
        <taxon>unclassified sequences</taxon>
        <taxon>metagenomes</taxon>
        <taxon>ecological metagenomes</taxon>
    </lineage>
</organism>
<dbReference type="PANTHER" id="PTHR12993:SF11">
    <property type="entry name" value="N-ACETYLGLUCOSAMINYL-PHOSPHATIDYLINOSITOL DE-N-ACETYLASE"/>
    <property type="match status" value="1"/>
</dbReference>
<feature type="non-terminal residue" evidence="1">
    <location>
        <position position="1"/>
    </location>
</feature>
<gene>
    <name evidence="1" type="ORF">METZ01_LOCUS56448</name>
</gene>
<accession>A0A381SJH4</accession>
<protein>
    <recommendedName>
        <fullName evidence="2">GlcNAc-PI de-N-acetylase</fullName>
    </recommendedName>
</protein>
<dbReference type="Gene3D" id="3.40.50.10320">
    <property type="entry name" value="LmbE-like"/>
    <property type="match status" value="1"/>
</dbReference>
<dbReference type="Pfam" id="PF02585">
    <property type="entry name" value="PIG-L"/>
    <property type="match status" value="1"/>
</dbReference>
<name>A0A381SJH4_9ZZZZ</name>
<dbReference type="AlphaFoldDB" id="A0A381SJH4"/>
<dbReference type="PANTHER" id="PTHR12993">
    <property type="entry name" value="N-ACETYLGLUCOSAMINYL-PHOSPHATIDYLINOSITOL DE-N-ACETYLASE-RELATED"/>
    <property type="match status" value="1"/>
</dbReference>
<reference evidence="1" key="1">
    <citation type="submission" date="2018-05" db="EMBL/GenBank/DDBJ databases">
        <authorList>
            <person name="Lanie J.A."/>
            <person name="Ng W.-L."/>
            <person name="Kazmierczak K.M."/>
            <person name="Andrzejewski T.M."/>
            <person name="Davidsen T.M."/>
            <person name="Wayne K.J."/>
            <person name="Tettelin H."/>
            <person name="Glass J.I."/>
            <person name="Rusch D."/>
            <person name="Podicherti R."/>
            <person name="Tsui H.-C.T."/>
            <person name="Winkler M.E."/>
        </authorList>
    </citation>
    <scope>NUCLEOTIDE SEQUENCE</scope>
</reference>
<dbReference type="SUPFAM" id="SSF102588">
    <property type="entry name" value="LmbE-like"/>
    <property type="match status" value="1"/>
</dbReference>
<dbReference type="EMBL" id="UINC01003128">
    <property type="protein sequence ID" value="SVA03594.1"/>
    <property type="molecule type" value="Genomic_DNA"/>
</dbReference>
<dbReference type="InterPro" id="IPR003737">
    <property type="entry name" value="GlcNAc_PI_deacetylase-related"/>
</dbReference>